<organism evidence="1 2">
    <name type="scientific">Streptomyces roseoviridis</name>
    <dbReference type="NCBI Taxonomy" id="67361"/>
    <lineage>
        <taxon>Bacteria</taxon>
        <taxon>Bacillati</taxon>
        <taxon>Actinomycetota</taxon>
        <taxon>Actinomycetes</taxon>
        <taxon>Kitasatosporales</taxon>
        <taxon>Streptomycetaceae</taxon>
        <taxon>Streptomyces</taxon>
    </lineage>
</organism>
<name>A0ABV5QVR7_9ACTN</name>
<proteinExistence type="predicted"/>
<accession>A0ABV5QVR7</accession>
<reference evidence="1 2" key="1">
    <citation type="submission" date="2024-09" db="EMBL/GenBank/DDBJ databases">
        <authorList>
            <person name="Sun Q."/>
            <person name="Mori K."/>
        </authorList>
    </citation>
    <scope>NUCLEOTIDE SEQUENCE [LARGE SCALE GENOMIC DNA]</scope>
    <source>
        <strain evidence="1 2">JCM 4414</strain>
    </source>
</reference>
<dbReference type="RefSeq" id="WP_345484310.1">
    <property type="nucleotide sequence ID" value="NZ_BAAAWU010000001.1"/>
</dbReference>
<gene>
    <name evidence="1" type="ORF">ACFFTP_23280</name>
</gene>
<dbReference type="Proteomes" id="UP001589716">
    <property type="component" value="Unassembled WGS sequence"/>
</dbReference>
<protein>
    <submittedName>
        <fullName evidence="1">Uncharacterized protein</fullName>
    </submittedName>
</protein>
<keyword evidence="2" id="KW-1185">Reference proteome</keyword>
<dbReference type="EMBL" id="JBHMCT010000014">
    <property type="protein sequence ID" value="MFB9557099.1"/>
    <property type="molecule type" value="Genomic_DNA"/>
</dbReference>
<evidence type="ECO:0000313" key="2">
    <source>
        <dbReference type="Proteomes" id="UP001589716"/>
    </source>
</evidence>
<sequence length="43" mass="4359">MTVEAAVDTGLDGLAEALGVPLRHGRVPPADGALVNALLHKGR</sequence>
<evidence type="ECO:0000313" key="1">
    <source>
        <dbReference type="EMBL" id="MFB9557099.1"/>
    </source>
</evidence>
<comment type="caution">
    <text evidence="1">The sequence shown here is derived from an EMBL/GenBank/DDBJ whole genome shotgun (WGS) entry which is preliminary data.</text>
</comment>